<proteinExistence type="predicted"/>
<dbReference type="AlphaFoldDB" id="A0A9P8T5F8"/>
<gene>
    <name evidence="1" type="ORF">OGAPHI_004448</name>
</gene>
<protein>
    <submittedName>
        <fullName evidence="1">Uncharacterized protein</fullName>
    </submittedName>
</protein>
<accession>A0A9P8T5F8</accession>
<organism evidence="1 2">
    <name type="scientific">Ogataea philodendri</name>
    <dbReference type="NCBI Taxonomy" id="1378263"/>
    <lineage>
        <taxon>Eukaryota</taxon>
        <taxon>Fungi</taxon>
        <taxon>Dikarya</taxon>
        <taxon>Ascomycota</taxon>
        <taxon>Saccharomycotina</taxon>
        <taxon>Pichiomycetes</taxon>
        <taxon>Pichiales</taxon>
        <taxon>Pichiaceae</taxon>
        <taxon>Ogataea</taxon>
    </lineage>
</organism>
<evidence type="ECO:0000313" key="2">
    <source>
        <dbReference type="Proteomes" id="UP000769157"/>
    </source>
</evidence>
<dbReference type="GeneID" id="70236413"/>
<evidence type="ECO:0000313" key="1">
    <source>
        <dbReference type="EMBL" id="KAH3666259.1"/>
    </source>
</evidence>
<sequence length="109" mass="12090">MYLRTLNVRTIVSKGSLPINSDGWTVNIEPNRFKLDCTRSGSSSTMAILDVNMVSISAVEKNWIVELIRYLNSLDLDCNTVGSKLASKIKLTRSINWESAPSSPKSLDI</sequence>
<comment type="caution">
    <text evidence="1">The sequence shown here is derived from an EMBL/GenBank/DDBJ whole genome shotgun (WGS) entry which is preliminary data.</text>
</comment>
<dbReference type="EMBL" id="JAEUBE010000295">
    <property type="protein sequence ID" value="KAH3666259.1"/>
    <property type="molecule type" value="Genomic_DNA"/>
</dbReference>
<reference evidence="1" key="2">
    <citation type="submission" date="2021-01" db="EMBL/GenBank/DDBJ databases">
        <authorList>
            <person name="Schikora-Tamarit M.A."/>
        </authorList>
    </citation>
    <scope>NUCLEOTIDE SEQUENCE</scope>
    <source>
        <strain evidence="1">CBS6075</strain>
    </source>
</reference>
<keyword evidence="2" id="KW-1185">Reference proteome</keyword>
<dbReference type="Proteomes" id="UP000769157">
    <property type="component" value="Unassembled WGS sequence"/>
</dbReference>
<reference evidence="1" key="1">
    <citation type="journal article" date="2021" name="Open Biol.">
        <title>Shared evolutionary footprints suggest mitochondrial oxidative damage underlies multiple complex I losses in fungi.</title>
        <authorList>
            <person name="Schikora-Tamarit M.A."/>
            <person name="Marcet-Houben M."/>
            <person name="Nosek J."/>
            <person name="Gabaldon T."/>
        </authorList>
    </citation>
    <scope>NUCLEOTIDE SEQUENCE</scope>
    <source>
        <strain evidence="1">CBS6075</strain>
    </source>
</reference>
<name>A0A9P8T5F8_9ASCO</name>
<dbReference type="RefSeq" id="XP_046061463.1">
    <property type="nucleotide sequence ID" value="XM_046205528.1"/>
</dbReference>